<dbReference type="InterPro" id="IPR043502">
    <property type="entry name" value="DNA/RNA_pol_sf"/>
</dbReference>
<dbReference type="PIRSF" id="PIRSF036603">
    <property type="entry name" value="DPol_eta"/>
    <property type="match status" value="1"/>
</dbReference>
<accession>A0A9P0DNE8</accession>
<organism evidence="21 22">
    <name type="scientific">Phaedon cochleariae</name>
    <name type="common">Mustard beetle</name>
    <dbReference type="NCBI Taxonomy" id="80249"/>
    <lineage>
        <taxon>Eukaryota</taxon>
        <taxon>Metazoa</taxon>
        <taxon>Ecdysozoa</taxon>
        <taxon>Arthropoda</taxon>
        <taxon>Hexapoda</taxon>
        <taxon>Insecta</taxon>
        <taxon>Pterygota</taxon>
        <taxon>Neoptera</taxon>
        <taxon>Endopterygota</taxon>
        <taxon>Coleoptera</taxon>
        <taxon>Polyphaga</taxon>
        <taxon>Cucujiformia</taxon>
        <taxon>Chrysomeloidea</taxon>
        <taxon>Chrysomelidae</taxon>
        <taxon>Chrysomelinae</taxon>
        <taxon>Chrysomelini</taxon>
        <taxon>Phaedon</taxon>
    </lineage>
</organism>
<evidence type="ECO:0000256" key="3">
    <source>
        <dbReference type="ARBA" id="ARBA00004123"/>
    </source>
</evidence>
<dbReference type="InterPro" id="IPR043128">
    <property type="entry name" value="Rev_trsase/Diguanyl_cyclase"/>
</dbReference>
<dbReference type="AlphaFoldDB" id="A0A9P0DNE8"/>
<reference evidence="21" key="2">
    <citation type="submission" date="2022-10" db="EMBL/GenBank/DDBJ databases">
        <authorList>
            <consortium name="ENA_rothamsted_submissions"/>
            <consortium name="culmorum"/>
            <person name="King R."/>
        </authorList>
    </citation>
    <scope>NUCLEOTIDE SEQUENCE</scope>
</reference>
<evidence type="ECO:0000256" key="15">
    <source>
        <dbReference type="ARBA" id="ARBA00023242"/>
    </source>
</evidence>
<evidence type="ECO:0000256" key="12">
    <source>
        <dbReference type="ARBA" id="ARBA00022842"/>
    </source>
</evidence>
<reference evidence="21" key="1">
    <citation type="submission" date="2022-01" db="EMBL/GenBank/DDBJ databases">
        <authorList>
            <person name="King R."/>
        </authorList>
    </citation>
    <scope>NUCLEOTIDE SEQUENCE</scope>
</reference>
<dbReference type="GO" id="GO:0005657">
    <property type="term" value="C:replication fork"/>
    <property type="evidence" value="ECO:0007669"/>
    <property type="project" value="TreeGrafter"/>
</dbReference>
<gene>
    <name evidence="21" type="ORF">PHAECO_LOCUS11841</name>
</gene>
<dbReference type="Gene3D" id="3.40.1170.60">
    <property type="match status" value="1"/>
</dbReference>
<evidence type="ECO:0000256" key="2">
    <source>
        <dbReference type="ARBA" id="ARBA00001946"/>
    </source>
</evidence>
<dbReference type="Pfam" id="PF00817">
    <property type="entry name" value="IMS"/>
    <property type="match status" value="1"/>
</dbReference>
<dbReference type="EC" id="2.7.7.7" evidence="5"/>
<dbReference type="PANTHER" id="PTHR45873:SF1">
    <property type="entry name" value="DNA POLYMERASE ETA"/>
    <property type="match status" value="1"/>
</dbReference>
<evidence type="ECO:0000256" key="14">
    <source>
        <dbReference type="ARBA" id="ARBA00023204"/>
    </source>
</evidence>
<keyword evidence="10" id="KW-0863">Zinc-finger</keyword>
<dbReference type="Pfam" id="PF18439">
    <property type="entry name" value="zf_UBZ"/>
    <property type="match status" value="1"/>
</dbReference>
<dbReference type="InterPro" id="IPR036775">
    <property type="entry name" value="DNA_pol_Y-fam_lit_finger_sf"/>
</dbReference>
<feature type="domain" description="UmuC" evidence="19">
    <location>
        <begin position="9"/>
        <end position="246"/>
    </location>
</feature>
<proteinExistence type="inferred from homology"/>
<dbReference type="PANTHER" id="PTHR45873">
    <property type="entry name" value="DNA POLYMERASE ETA"/>
    <property type="match status" value="1"/>
</dbReference>
<keyword evidence="12" id="KW-0460">Magnesium</keyword>
<keyword evidence="13" id="KW-0832">Ubl conjugation</keyword>
<dbReference type="InterPro" id="IPR001126">
    <property type="entry name" value="UmuC"/>
</dbReference>
<evidence type="ECO:0000259" key="19">
    <source>
        <dbReference type="PROSITE" id="PS50173"/>
    </source>
</evidence>
<keyword evidence="22" id="KW-1185">Reference proteome</keyword>
<comment type="similarity">
    <text evidence="4">Belongs to the DNA polymerase type-Y family.</text>
</comment>
<evidence type="ECO:0000256" key="4">
    <source>
        <dbReference type="ARBA" id="ARBA00010945"/>
    </source>
</evidence>
<dbReference type="GO" id="GO:0003887">
    <property type="term" value="F:DNA-directed DNA polymerase activity"/>
    <property type="evidence" value="ECO:0007669"/>
    <property type="project" value="UniProtKB-EC"/>
</dbReference>
<evidence type="ECO:0000256" key="9">
    <source>
        <dbReference type="ARBA" id="ARBA00022763"/>
    </source>
</evidence>
<evidence type="ECO:0000256" key="6">
    <source>
        <dbReference type="ARBA" id="ARBA00022679"/>
    </source>
</evidence>
<comment type="subcellular location">
    <subcellularLocation>
        <location evidence="3">Nucleus</location>
    </subcellularLocation>
</comment>
<dbReference type="SUPFAM" id="SSF100879">
    <property type="entry name" value="Lesion bypass DNA polymerase (Y-family), little finger domain"/>
    <property type="match status" value="1"/>
</dbReference>
<evidence type="ECO:0000256" key="1">
    <source>
        <dbReference type="ARBA" id="ARBA00001936"/>
    </source>
</evidence>
<dbReference type="Proteomes" id="UP001153737">
    <property type="component" value="Chromosome 8"/>
</dbReference>
<keyword evidence="7" id="KW-0548">Nucleotidyltransferase</keyword>
<feature type="region of interest" description="Disordered" evidence="18">
    <location>
        <begin position="438"/>
        <end position="459"/>
    </location>
</feature>
<dbReference type="GO" id="GO:0035861">
    <property type="term" value="C:site of double-strand break"/>
    <property type="evidence" value="ECO:0007669"/>
    <property type="project" value="TreeGrafter"/>
</dbReference>
<dbReference type="GO" id="GO:0006281">
    <property type="term" value="P:DNA repair"/>
    <property type="evidence" value="ECO:0007669"/>
    <property type="project" value="UniProtKB-KW"/>
</dbReference>
<dbReference type="Pfam" id="PF21704">
    <property type="entry name" value="POLH-Rev1_HhH"/>
    <property type="match status" value="1"/>
</dbReference>
<dbReference type="FunFam" id="3.40.1170.60:FF:000003">
    <property type="entry name" value="DNA polymerase eta"/>
    <property type="match status" value="1"/>
</dbReference>
<dbReference type="OrthoDB" id="5723at2759"/>
<feature type="domain" description="UBZ3-type" evidence="20">
    <location>
        <begin position="658"/>
        <end position="692"/>
    </location>
</feature>
<evidence type="ECO:0000256" key="5">
    <source>
        <dbReference type="ARBA" id="ARBA00012417"/>
    </source>
</evidence>
<dbReference type="GO" id="GO:0009411">
    <property type="term" value="P:response to UV"/>
    <property type="evidence" value="ECO:0007669"/>
    <property type="project" value="UniProtKB-ARBA"/>
</dbReference>
<evidence type="ECO:0000313" key="22">
    <source>
        <dbReference type="Proteomes" id="UP001153737"/>
    </source>
</evidence>
<evidence type="ECO:0000256" key="7">
    <source>
        <dbReference type="ARBA" id="ARBA00022695"/>
    </source>
</evidence>
<dbReference type="GO" id="GO:0042276">
    <property type="term" value="P:error-prone translesion synthesis"/>
    <property type="evidence" value="ECO:0007669"/>
    <property type="project" value="TreeGrafter"/>
</dbReference>
<evidence type="ECO:0000256" key="8">
    <source>
        <dbReference type="ARBA" id="ARBA00022723"/>
    </source>
</evidence>
<dbReference type="Pfam" id="PF11799">
    <property type="entry name" value="IMS_C"/>
    <property type="match status" value="1"/>
</dbReference>
<comment type="catalytic activity">
    <reaction evidence="17">
        <text>DNA(n) + a 2'-deoxyribonucleoside 5'-triphosphate = DNA(n+1) + diphosphate</text>
        <dbReference type="Rhea" id="RHEA:22508"/>
        <dbReference type="Rhea" id="RHEA-COMP:17339"/>
        <dbReference type="Rhea" id="RHEA-COMP:17340"/>
        <dbReference type="ChEBI" id="CHEBI:33019"/>
        <dbReference type="ChEBI" id="CHEBI:61560"/>
        <dbReference type="ChEBI" id="CHEBI:173112"/>
        <dbReference type="EC" id="2.7.7.7"/>
    </reaction>
</comment>
<protein>
    <recommendedName>
        <fullName evidence="16">DNA polymerase eta</fullName>
        <ecNumber evidence="5">2.7.7.7</ecNumber>
    </recommendedName>
</protein>
<evidence type="ECO:0000313" key="21">
    <source>
        <dbReference type="EMBL" id="CAH1179530.1"/>
    </source>
</evidence>
<keyword evidence="8" id="KW-0479">Metal-binding</keyword>
<evidence type="ECO:0000256" key="10">
    <source>
        <dbReference type="ARBA" id="ARBA00022771"/>
    </source>
</evidence>
<dbReference type="InterPro" id="IPR017961">
    <property type="entry name" value="DNA_pol_Y-fam_little_finger"/>
</dbReference>
<dbReference type="Gene3D" id="1.10.150.20">
    <property type="entry name" value="5' to 3' exonuclease, C-terminal subdomain"/>
    <property type="match status" value="1"/>
</dbReference>
<dbReference type="Gene3D" id="3.30.1490.100">
    <property type="entry name" value="DNA polymerase, Y-family, little finger domain"/>
    <property type="match status" value="1"/>
</dbReference>
<dbReference type="GO" id="GO:0008270">
    <property type="term" value="F:zinc ion binding"/>
    <property type="evidence" value="ECO:0007669"/>
    <property type="project" value="UniProtKB-KW"/>
</dbReference>
<comment type="cofactor">
    <cofactor evidence="1">
        <name>Mn(2+)</name>
        <dbReference type="ChEBI" id="CHEBI:29035"/>
    </cofactor>
</comment>
<evidence type="ECO:0000256" key="18">
    <source>
        <dbReference type="SAM" id="MobiDB-lite"/>
    </source>
</evidence>
<dbReference type="FunFam" id="3.30.1490.100:FF:000007">
    <property type="entry name" value="DNA polymerase eta"/>
    <property type="match status" value="1"/>
</dbReference>
<keyword evidence="6" id="KW-0808">Transferase</keyword>
<sequence length="742" mass="83921">MANNITKVILLVDIDCFYCQVEEKLNPNLREKPVAVVQYNTWREGGIIAANYLARAKGVTKGLWCYEAKEKCPEILFATVNEVRGRADLTKYREAGKEVFDVLQKYTTIIEKASVDEAYLDITEAVTKRLHDGFVQINSNEKMCRTHVVGYKIEDYLDNLCSDSDSSSEFSEGNVRLAMGALISEEIRAEILVKTGYKCSAGIAHNKMLAKLASGLHKPNAQTIFPQESVPNLFKKLPMQKIKRLGGKFGKTIAEELNISFVGEVTKFSEKELVRKFDEKSGKWLYNIARGIDLEPVKTRVVSNSIGCCKRFPGKNCLVSPGSVERWINEIATEVSERLERDMEENNRKAKQLVFSLTQTIDEKLVSSSKTLNLNSYEQSKIARDFLQIVNKNCRKSNGNYNNITFLGLSAGNFQNIKNNSDIKSFLKKISDHKFELTSPQKSNSLGHKNTSPSQHSQLCNNISTEYSRKSEKTDGLLDNTIEKFNSIDSNNDMDIDNDTLSSTVQDNDINNQAYSHQSIDIDNKSNGVSTSFFNNYFEKNTKSKFGYHIDEADVLPASRSDNNPKKSEKTVDDIEIFSKCNETSLDCPFTSKVDEDISSLQGNQANNTKNSEKIQSIQQVVSDDINKKEFQATSQKKRKANETPSVLTLFKKFEELNEDNSNYCEECNKRIKLEDVANHDDYHTALQIHLQLNNPSQSLNKSKSVGTKKFKESRRENGGILNFFKITSDPIQTIHNNVENR</sequence>
<evidence type="ECO:0000256" key="11">
    <source>
        <dbReference type="ARBA" id="ARBA00022833"/>
    </source>
</evidence>
<evidence type="ECO:0000256" key="13">
    <source>
        <dbReference type="ARBA" id="ARBA00022843"/>
    </source>
</evidence>
<dbReference type="GO" id="GO:0003684">
    <property type="term" value="F:damaged DNA binding"/>
    <property type="evidence" value="ECO:0007669"/>
    <property type="project" value="InterPro"/>
</dbReference>
<name>A0A9P0DNE8_PHACE</name>
<dbReference type="PROSITE" id="PS50173">
    <property type="entry name" value="UMUC"/>
    <property type="match status" value="1"/>
</dbReference>
<keyword evidence="9" id="KW-0227">DNA damage</keyword>
<keyword evidence="15" id="KW-0539">Nucleus</keyword>
<evidence type="ECO:0000259" key="20">
    <source>
        <dbReference type="PROSITE" id="PS51907"/>
    </source>
</evidence>
<dbReference type="Gene3D" id="3.30.70.270">
    <property type="match status" value="1"/>
</dbReference>
<keyword evidence="11" id="KW-0862">Zinc</keyword>
<evidence type="ECO:0000256" key="17">
    <source>
        <dbReference type="ARBA" id="ARBA00049244"/>
    </source>
</evidence>
<dbReference type="InterPro" id="IPR052230">
    <property type="entry name" value="DNA_polymerase_eta"/>
</dbReference>
<dbReference type="SUPFAM" id="SSF56672">
    <property type="entry name" value="DNA/RNA polymerases"/>
    <property type="match status" value="1"/>
</dbReference>
<evidence type="ECO:0000256" key="16">
    <source>
        <dbReference type="ARBA" id="ARBA00044975"/>
    </source>
</evidence>
<dbReference type="EMBL" id="OU896714">
    <property type="protein sequence ID" value="CAH1179530.1"/>
    <property type="molecule type" value="Genomic_DNA"/>
</dbReference>
<dbReference type="PROSITE" id="PS51907">
    <property type="entry name" value="ZF_UBZ3"/>
    <property type="match status" value="1"/>
</dbReference>
<dbReference type="GO" id="GO:0005634">
    <property type="term" value="C:nucleus"/>
    <property type="evidence" value="ECO:0007669"/>
    <property type="project" value="UniProtKB-SubCell"/>
</dbReference>
<dbReference type="InterPro" id="IPR041298">
    <property type="entry name" value="UBZ3"/>
</dbReference>
<keyword evidence="14" id="KW-0234">DNA repair</keyword>
<comment type="cofactor">
    <cofactor evidence="2">
        <name>Mg(2+)</name>
        <dbReference type="ChEBI" id="CHEBI:18420"/>
    </cofactor>
</comment>
<dbReference type="FunFam" id="1.10.150.20:FF:000014">
    <property type="entry name" value="Polymerase (DNA directed), eta"/>
    <property type="match status" value="1"/>
</dbReference>